<protein>
    <submittedName>
        <fullName evidence="2">Uncharacterized protein</fullName>
    </submittedName>
</protein>
<name>Z9JTI1_9MICO</name>
<feature type="compositionally biased region" description="Low complexity" evidence="1">
    <location>
        <begin position="52"/>
        <end position="63"/>
    </location>
</feature>
<keyword evidence="3" id="KW-1185">Reference proteome</keyword>
<proteinExistence type="predicted"/>
<sequence length="81" mass="8327">MFTKSPIRYRSGDEPATAMLRASGVPRTGRAGRASLSHGRSPPHADAPRPRGPAALPRAGPTACPRPAHPVGTRAPARAAA</sequence>
<organism evidence="2 3">
    <name type="scientific">Brachybacterium phenoliresistens</name>
    <dbReference type="NCBI Taxonomy" id="396014"/>
    <lineage>
        <taxon>Bacteria</taxon>
        <taxon>Bacillati</taxon>
        <taxon>Actinomycetota</taxon>
        <taxon>Actinomycetes</taxon>
        <taxon>Micrococcales</taxon>
        <taxon>Dermabacteraceae</taxon>
        <taxon>Brachybacterium</taxon>
    </lineage>
</organism>
<reference evidence="2 3" key="1">
    <citation type="submission" date="2014-02" db="EMBL/GenBank/DDBJ databases">
        <title>Genome sequence of Brachybacterium phenoliresistens strain W13A50.</title>
        <authorList>
            <person name="Wang X."/>
        </authorList>
    </citation>
    <scope>NUCLEOTIDE SEQUENCE [LARGE SCALE GENOMIC DNA]</scope>
    <source>
        <strain evidence="2 3">W13A50</strain>
    </source>
</reference>
<gene>
    <name evidence="2" type="ORF">BF93_18175</name>
</gene>
<feature type="region of interest" description="Disordered" evidence="1">
    <location>
        <begin position="1"/>
        <end position="81"/>
    </location>
</feature>
<evidence type="ECO:0000313" key="3">
    <source>
        <dbReference type="Proteomes" id="UP000023067"/>
    </source>
</evidence>
<accession>Z9JTI1</accession>
<dbReference type="EMBL" id="JDYK01000009">
    <property type="protein sequence ID" value="EWS81101.1"/>
    <property type="molecule type" value="Genomic_DNA"/>
</dbReference>
<dbReference type="STRING" id="396014.BF93_18175"/>
<evidence type="ECO:0000313" key="2">
    <source>
        <dbReference type="EMBL" id="EWS81101.1"/>
    </source>
</evidence>
<dbReference type="HOGENOM" id="CLU_2567111_0_0_11"/>
<evidence type="ECO:0000256" key="1">
    <source>
        <dbReference type="SAM" id="MobiDB-lite"/>
    </source>
</evidence>
<comment type="caution">
    <text evidence="2">The sequence shown here is derived from an EMBL/GenBank/DDBJ whole genome shotgun (WGS) entry which is preliminary data.</text>
</comment>
<dbReference type="Proteomes" id="UP000023067">
    <property type="component" value="Unassembled WGS sequence"/>
</dbReference>
<dbReference type="AlphaFoldDB" id="Z9JTI1"/>